<dbReference type="SUPFAM" id="SSF53335">
    <property type="entry name" value="S-adenosyl-L-methionine-dependent methyltransferases"/>
    <property type="match status" value="1"/>
</dbReference>
<reference evidence="4" key="1">
    <citation type="submission" date="2022-06" db="EMBL/GenBank/DDBJ databases">
        <title>Aeoliella straminimaris, a novel planctomycete from sediments.</title>
        <authorList>
            <person name="Vitorino I.R."/>
            <person name="Lage O.M."/>
        </authorList>
    </citation>
    <scope>NUCLEOTIDE SEQUENCE</scope>
    <source>
        <strain evidence="4">ICT_H6.2</strain>
    </source>
</reference>
<keyword evidence="2" id="KW-0808">Transferase</keyword>
<dbReference type="Pfam" id="PF13489">
    <property type="entry name" value="Methyltransf_23"/>
    <property type="match status" value="1"/>
</dbReference>
<dbReference type="Gene3D" id="3.40.50.150">
    <property type="entry name" value="Vaccinia Virus protein VP39"/>
    <property type="match status" value="1"/>
</dbReference>
<name>A0A9X2FGR1_9BACT</name>
<dbReference type="InterPro" id="IPR029063">
    <property type="entry name" value="SAM-dependent_MTases_sf"/>
</dbReference>
<organism evidence="4 5">
    <name type="scientific">Aeoliella straminimaris</name>
    <dbReference type="NCBI Taxonomy" id="2954799"/>
    <lineage>
        <taxon>Bacteria</taxon>
        <taxon>Pseudomonadati</taxon>
        <taxon>Planctomycetota</taxon>
        <taxon>Planctomycetia</taxon>
        <taxon>Pirellulales</taxon>
        <taxon>Lacipirellulaceae</taxon>
        <taxon>Aeoliella</taxon>
    </lineage>
</organism>
<gene>
    <name evidence="4" type="ORF">NG895_29630</name>
</gene>
<dbReference type="EMBL" id="JAMXLR010000095">
    <property type="protein sequence ID" value="MCO6048083.1"/>
    <property type="molecule type" value="Genomic_DNA"/>
</dbReference>
<dbReference type="Proteomes" id="UP001155241">
    <property type="component" value="Unassembled WGS sequence"/>
</dbReference>
<keyword evidence="1 4" id="KW-0489">Methyltransferase</keyword>
<accession>A0A9X2FGR1</accession>
<evidence type="ECO:0000313" key="4">
    <source>
        <dbReference type="EMBL" id="MCO6048083.1"/>
    </source>
</evidence>
<evidence type="ECO:0000256" key="1">
    <source>
        <dbReference type="ARBA" id="ARBA00022603"/>
    </source>
</evidence>
<comment type="caution">
    <text evidence="4">The sequence shown here is derived from an EMBL/GenBank/DDBJ whole genome shotgun (WGS) entry which is preliminary data.</text>
</comment>
<evidence type="ECO:0000256" key="2">
    <source>
        <dbReference type="ARBA" id="ARBA00022679"/>
    </source>
</evidence>
<keyword evidence="5" id="KW-1185">Reference proteome</keyword>
<evidence type="ECO:0000313" key="5">
    <source>
        <dbReference type="Proteomes" id="UP001155241"/>
    </source>
</evidence>
<dbReference type="PANTHER" id="PTHR43464:SF19">
    <property type="entry name" value="UBIQUINONE BIOSYNTHESIS O-METHYLTRANSFERASE, MITOCHONDRIAL"/>
    <property type="match status" value="1"/>
</dbReference>
<proteinExistence type="predicted"/>
<dbReference type="CDD" id="cd02440">
    <property type="entry name" value="AdoMet_MTases"/>
    <property type="match status" value="1"/>
</dbReference>
<dbReference type="PANTHER" id="PTHR43464">
    <property type="entry name" value="METHYLTRANSFERASE"/>
    <property type="match status" value="1"/>
</dbReference>
<dbReference type="GO" id="GO:0008168">
    <property type="term" value="F:methyltransferase activity"/>
    <property type="evidence" value="ECO:0007669"/>
    <property type="project" value="UniProtKB-KW"/>
</dbReference>
<dbReference type="AlphaFoldDB" id="A0A9X2FGR1"/>
<protein>
    <submittedName>
        <fullName evidence="4">Class I SAM-dependent methyltransferase</fullName>
    </submittedName>
</protein>
<evidence type="ECO:0000256" key="3">
    <source>
        <dbReference type="ARBA" id="ARBA00022691"/>
    </source>
</evidence>
<keyword evidence="3" id="KW-0949">S-adenosyl-L-methionine</keyword>
<dbReference type="RefSeq" id="WP_252856196.1">
    <property type="nucleotide sequence ID" value="NZ_JAMXLR010000095.1"/>
</dbReference>
<dbReference type="GO" id="GO:0032259">
    <property type="term" value="P:methylation"/>
    <property type="evidence" value="ECO:0007669"/>
    <property type="project" value="UniProtKB-KW"/>
</dbReference>
<sequence>MASKDFGMIAPDYDFFVSHSSEAEQDLRAFSPELTHLGPPDRPLRVLDFGCGTGGFTEQVLKLLSWPPELLEVSLVEPVPDQLQHAASRLALLTTQPIGTFSTLPDKFDRPFDLIVAHHVLYYMEDLSQTLRQLKRALAPTGLMLLTMASWQNFLMRLWQIGYAALKRPVPHHAAEEVAAALKQAGIEYRETRVPYEICFPDSAENRRKILRFLFGDLLPEIGEQNLLGEFARYVNSGQIQIATECQHLVLKGI</sequence>